<proteinExistence type="predicted"/>
<feature type="transmembrane region" description="Helical" evidence="1">
    <location>
        <begin position="12"/>
        <end position="29"/>
    </location>
</feature>
<feature type="transmembrane region" description="Helical" evidence="1">
    <location>
        <begin position="49"/>
        <end position="73"/>
    </location>
</feature>
<evidence type="ECO:0000313" key="2">
    <source>
        <dbReference type="EMBL" id="SFA72809.1"/>
    </source>
</evidence>
<organism evidence="2 3">
    <name type="scientific">Selenomonas ruminantium</name>
    <dbReference type="NCBI Taxonomy" id="971"/>
    <lineage>
        <taxon>Bacteria</taxon>
        <taxon>Bacillati</taxon>
        <taxon>Bacillota</taxon>
        <taxon>Negativicutes</taxon>
        <taxon>Selenomonadales</taxon>
        <taxon>Selenomonadaceae</taxon>
        <taxon>Selenomonas</taxon>
    </lineage>
</organism>
<dbReference type="AlphaFoldDB" id="A0A1I0V8V3"/>
<reference evidence="2 3" key="1">
    <citation type="submission" date="2016-10" db="EMBL/GenBank/DDBJ databases">
        <authorList>
            <person name="de Groot N.N."/>
        </authorList>
    </citation>
    <scope>NUCLEOTIDE SEQUENCE [LARGE SCALE GENOMIC DNA]</scope>
    <source>
        <strain evidence="2 3">L14</strain>
    </source>
</reference>
<keyword evidence="1" id="KW-0472">Membrane</keyword>
<gene>
    <name evidence="2" type="ORF">SAMN05216587_101391</name>
</gene>
<accession>A0A1I0V8V3</accession>
<dbReference type="Proteomes" id="UP000183843">
    <property type="component" value="Unassembled WGS sequence"/>
</dbReference>
<keyword evidence="1" id="KW-0812">Transmembrane</keyword>
<name>A0A1I0V8V3_SELRU</name>
<sequence length="82" mass="9553">MVPKHTRATVAHYFSYFFAFFFAITVNRTHTAKGLYVHARALSKLIQCVFRYIVAIKAQIFIFISKMIMAMAVNLNYFTYGM</sequence>
<dbReference type="EMBL" id="FOJX01000001">
    <property type="protein sequence ID" value="SFA72809.1"/>
    <property type="molecule type" value="Genomic_DNA"/>
</dbReference>
<evidence type="ECO:0000313" key="3">
    <source>
        <dbReference type="Proteomes" id="UP000183843"/>
    </source>
</evidence>
<keyword evidence="1" id="KW-1133">Transmembrane helix</keyword>
<evidence type="ECO:0000256" key="1">
    <source>
        <dbReference type="SAM" id="Phobius"/>
    </source>
</evidence>
<protein>
    <submittedName>
        <fullName evidence="2">Uncharacterized protein</fullName>
    </submittedName>
</protein>